<protein>
    <submittedName>
        <fullName evidence="2">Uncharacterized protein</fullName>
    </submittedName>
</protein>
<sequence length="128" mass="15968">MALKTNPDDSKRKYYKEWYEKNKEKRKAYNVANKEQVREWHMKNRKRVLEHKRKYREKNRERELLRHKKYFEANRERLLARARLNRELQKLRANDPNAEPPKRRRRFARTPAVPCSTPIQMQMTYILN</sequence>
<keyword evidence="3" id="KW-1185">Reference proteome</keyword>
<dbReference type="AlphaFoldDB" id="A0A6G0WIG1"/>
<reference evidence="2 3" key="1">
    <citation type="submission" date="2019-07" db="EMBL/GenBank/DDBJ databases">
        <title>Genomics analysis of Aphanomyces spp. identifies a new class of oomycete effector associated with host adaptation.</title>
        <authorList>
            <person name="Gaulin E."/>
        </authorList>
    </citation>
    <scope>NUCLEOTIDE SEQUENCE [LARGE SCALE GENOMIC DNA]</scope>
    <source>
        <strain evidence="2 3">ATCC 201684</strain>
    </source>
</reference>
<organism evidence="2 3">
    <name type="scientific">Aphanomyces euteiches</name>
    <dbReference type="NCBI Taxonomy" id="100861"/>
    <lineage>
        <taxon>Eukaryota</taxon>
        <taxon>Sar</taxon>
        <taxon>Stramenopiles</taxon>
        <taxon>Oomycota</taxon>
        <taxon>Saprolegniomycetes</taxon>
        <taxon>Saprolegniales</taxon>
        <taxon>Verrucalvaceae</taxon>
        <taxon>Aphanomyces</taxon>
    </lineage>
</organism>
<dbReference type="Proteomes" id="UP000481153">
    <property type="component" value="Unassembled WGS sequence"/>
</dbReference>
<evidence type="ECO:0000313" key="2">
    <source>
        <dbReference type="EMBL" id="KAF0727002.1"/>
    </source>
</evidence>
<evidence type="ECO:0000256" key="1">
    <source>
        <dbReference type="SAM" id="MobiDB-lite"/>
    </source>
</evidence>
<comment type="caution">
    <text evidence="2">The sequence shown here is derived from an EMBL/GenBank/DDBJ whole genome shotgun (WGS) entry which is preliminary data.</text>
</comment>
<dbReference type="VEuPathDB" id="FungiDB:AeMF1_007184"/>
<evidence type="ECO:0000313" key="3">
    <source>
        <dbReference type="Proteomes" id="UP000481153"/>
    </source>
</evidence>
<feature type="region of interest" description="Disordered" evidence="1">
    <location>
        <begin position="89"/>
        <end position="109"/>
    </location>
</feature>
<gene>
    <name evidence="2" type="ORF">Ae201684_014867</name>
</gene>
<dbReference type="EMBL" id="VJMJ01000203">
    <property type="protein sequence ID" value="KAF0727002.1"/>
    <property type="molecule type" value="Genomic_DNA"/>
</dbReference>
<name>A0A6G0WIG1_9STRA</name>
<proteinExistence type="predicted"/>
<accession>A0A6G0WIG1</accession>